<proteinExistence type="predicted"/>
<dbReference type="EMBL" id="UYRX01000086">
    <property type="protein sequence ID" value="VDK73289.1"/>
    <property type="molecule type" value="Genomic_DNA"/>
</dbReference>
<dbReference type="AlphaFoldDB" id="A0A3P6SQ03"/>
<evidence type="ECO:0000313" key="2">
    <source>
        <dbReference type="Proteomes" id="UP000277928"/>
    </source>
</evidence>
<dbReference type="OrthoDB" id="257992at2759"/>
<gene>
    <name evidence="1" type="ORF">NLS_LOCUS2055</name>
</gene>
<dbReference type="Proteomes" id="UP000277928">
    <property type="component" value="Unassembled WGS sequence"/>
</dbReference>
<protein>
    <submittedName>
        <fullName evidence="1">Uncharacterized protein</fullName>
    </submittedName>
</protein>
<organism evidence="1 2">
    <name type="scientific">Litomosoides sigmodontis</name>
    <name type="common">Filarial nematode worm</name>
    <dbReference type="NCBI Taxonomy" id="42156"/>
    <lineage>
        <taxon>Eukaryota</taxon>
        <taxon>Metazoa</taxon>
        <taxon>Ecdysozoa</taxon>
        <taxon>Nematoda</taxon>
        <taxon>Chromadorea</taxon>
        <taxon>Rhabditida</taxon>
        <taxon>Spirurina</taxon>
        <taxon>Spiruromorpha</taxon>
        <taxon>Filarioidea</taxon>
        <taxon>Onchocercidae</taxon>
        <taxon>Litomosoides</taxon>
    </lineage>
</organism>
<evidence type="ECO:0000313" key="1">
    <source>
        <dbReference type="EMBL" id="VDK73289.1"/>
    </source>
</evidence>
<sequence length="97" mass="11486">MLAHFPEQPLRVECKTPGDYRRTDQWVALLLQPLKLNARMQYGREQNLKARLQQYYVENVKTSWFYSRCACYVTLVRPRSQEKEMNAKSVALANDMT</sequence>
<keyword evidence="2" id="KW-1185">Reference proteome</keyword>
<accession>A0A3P6SQ03</accession>
<reference evidence="1 2" key="1">
    <citation type="submission" date="2018-08" db="EMBL/GenBank/DDBJ databases">
        <authorList>
            <person name="Laetsch R D."/>
            <person name="Stevens L."/>
            <person name="Kumar S."/>
            <person name="Blaxter L. M."/>
        </authorList>
    </citation>
    <scope>NUCLEOTIDE SEQUENCE [LARGE SCALE GENOMIC DNA]</scope>
</reference>
<name>A0A3P6SQ03_LITSI</name>